<sequence>MTFQEFRENFLFDLSMPLAIGDLCYLYIAQGSEGKPYLIQCEQGHKKTGAFQAGNQVVLQDGRIVAEATSIGQKNYKAFPLEVLEEEQQQLIKQIQEEKKFLEQKRLSDQLLLSLDLANFKAEETVFKIKEAFLAGAYEDAFQALTYFYKDQIDLDEGLLFMLGYMCYHGKGTLKNIPQATIFLQEAQRMGSKESAALLESIKIPEKPIIEAKQETTSPKEIKYKVPSVQLQLRRYAFVFTLGMVVALGVIGIFHWATPSQSVEGVTEVQLQASSKAEPKTSAQNYDQLVQEVNTLATNFSTYQQSLPQLNKAKTMIDEALIDQGFTNEQMEHLKWLKNRINQLKKNISSHEKGIFWKSYKTQQGETALDIAARFDVITENIRYASNQKSVPEEQAMQEGLQLSIGVPVMYFEHEVVSGDNLGTISKKYNITWADIKELNDLDGSQIQIGQRLKVFMRY</sequence>
<accession>A0ABP9D9A3</accession>
<dbReference type="InterPro" id="IPR018392">
    <property type="entry name" value="LysM"/>
</dbReference>
<dbReference type="InterPro" id="IPR036779">
    <property type="entry name" value="LysM_dom_sf"/>
</dbReference>
<dbReference type="SMART" id="SM00257">
    <property type="entry name" value="LysM"/>
    <property type="match status" value="1"/>
</dbReference>
<dbReference type="Pfam" id="PF01476">
    <property type="entry name" value="LysM"/>
    <property type="match status" value="1"/>
</dbReference>
<dbReference type="SUPFAM" id="SSF54106">
    <property type="entry name" value="LysM domain"/>
    <property type="match status" value="1"/>
</dbReference>
<dbReference type="CDD" id="cd00118">
    <property type="entry name" value="LysM"/>
    <property type="match status" value="1"/>
</dbReference>
<evidence type="ECO:0000259" key="2">
    <source>
        <dbReference type="PROSITE" id="PS51782"/>
    </source>
</evidence>
<dbReference type="Gene3D" id="3.10.350.10">
    <property type="entry name" value="LysM domain"/>
    <property type="match status" value="1"/>
</dbReference>
<proteinExistence type="predicted"/>
<comment type="caution">
    <text evidence="3">The sequence shown here is derived from an EMBL/GenBank/DDBJ whole genome shotgun (WGS) entry which is preliminary data.</text>
</comment>
<keyword evidence="1" id="KW-0472">Membrane</keyword>
<evidence type="ECO:0000256" key="1">
    <source>
        <dbReference type="SAM" id="Phobius"/>
    </source>
</evidence>
<feature type="domain" description="LysM" evidence="2">
    <location>
        <begin position="412"/>
        <end position="455"/>
    </location>
</feature>
<protein>
    <recommendedName>
        <fullName evidence="2">LysM domain-containing protein</fullName>
    </recommendedName>
</protein>
<organism evidence="3 4">
    <name type="scientific">Algivirga pacifica</name>
    <dbReference type="NCBI Taxonomy" id="1162670"/>
    <lineage>
        <taxon>Bacteria</taxon>
        <taxon>Pseudomonadati</taxon>
        <taxon>Bacteroidota</taxon>
        <taxon>Cytophagia</taxon>
        <taxon>Cytophagales</taxon>
        <taxon>Flammeovirgaceae</taxon>
        <taxon>Algivirga</taxon>
    </lineage>
</organism>
<gene>
    <name evidence="3" type="ORF">GCM10023331_21200</name>
</gene>
<name>A0ABP9D9A3_9BACT</name>
<dbReference type="EMBL" id="BAABJX010000032">
    <property type="protein sequence ID" value="GAA4835692.1"/>
    <property type="molecule type" value="Genomic_DNA"/>
</dbReference>
<reference evidence="4" key="1">
    <citation type="journal article" date="2019" name="Int. J. Syst. Evol. Microbiol.">
        <title>The Global Catalogue of Microorganisms (GCM) 10K type strain sequencing project: providing services to taxonomists for standard genome sequencing and annotation.</title>
        <authorList>
            <consortium name="The Broad Institute Genomics Platform"/>
            <consortium name="The Broad Institute Genome Sequencing Center for Infectious Disease"/>
            <person name="Wu L."/>
            <person name="Ma J."/>
        </authorList>
    </citation>
    <scope>NUCLEOTIDE SEQUENCE [LARGE SCALE GENOMIC DNA]</scope>
    <source>
        <strain evidence="4">JCM 18326</strain>
    </source>
</reference>
<dbReference type="PROSITE" id="PS51782">
    <property type="entry name" value="LYSM"/>
    <property type="match status" value="1"/>
</dbReference>
<dbReference type="RefSeq" id="WP_345371611.1">
    <property type="nucleotide sequence ID" value="NZ_BAABJX010000032.1"/>
</dbReference>
<dbReference type="PANTHER" id="PTHR33734:SF22">
    <property type="entry name" value="MEMBRANE-BOUND LYTIC MUREIN TRANSGLYCOSYLASE D"/>
    <property type="match status" value="1"/>
</dbReference>
<keyword evidence="1" id="KW-0812">Transmembrane</keyword>
<keyword evidence="4" id="KW-1185">Reference proteome</keyword>
<feature type="transmembrane region" description="Helical" evidence="1">
    <location>
        <begin position="236"/>
        <end position="257"/>
    </location>
</feature>
<dbReference type="PANTHER" id="PTHR33734">
    <property type="entry name" value="LYSM DOMAIN-CONTAINING GPI-ANCHORED PROTEIN 2"/>
    <property type="match status" value="1"/>
</dbReference>
<dbReference type="Proteomes" id="UP001500298">
    <property type="component" value="Unassembled WGS sequence"/>
</dbReference>
<keyword evidence="1" id="KW-1133">Transmembrane helix</keyword>
<evidence type="ECO:0000313" key="3">
    <source>
        <dbReference type="EMBL" id="GAA4835692.1"/>
    </source>
</evidence>
<evidence type="ECO:0000313" key="4">
    <source>
        <dbReference type="Proteomes" id="UP001500298"/>
    </source>
</evidence>